<dbReference type="Pfam" id="PF05069">
    <property type="entry name" value="Phage_tail_S"/>
    <property type="match status" value="1"/>
</dbReference>
<accession>A0AAW7DFK6</accession>
<gene>
    <name evidence="1" type="ORF">HX095_05405</name>
</gene>
<dbReference type="Proteomes" id="UP001173578">
    <property type="component" value="Unassembled WGS sequence"/>
</dbReference>
<proteinExistence type="predicted"/>
<reference evidence="1" key="1">
    <citation type="submission" date="2020-06" db="EMBL/GenBank/DDBJ databases">
        <authorList>
            <person name="Dong N."/>
        </authorList>
    </citation>
    <scope>NUCLEOTIDE SEQUENCE</scope>
    <source>
        <strain evidence="1">210</strain>
    </source>
</reference>
<dbReference type="AlphaFoldDB" id="A0AAW7DFK6"/>
<evidence type="ECO:0000313" key="2">
    <source>
        <dbReference type="Proteomes" id="UP001173578"/>
    </source>
</evidence>
<reference evidence="1" key="2">
    <citation type="journal article" date="2022" name="Sci. Total Environ.">
        <title>Prevalence, transmission, and molecular epidemiology of tet(X)-positive bacteria among humans, animals, and environmental niches in China: An epidemiological, and genomic-based study.</title>
        <authorList>
            <person name="Dong N."/>
            <person name="Zeng Y."/>
            <person name="Cai C."/>
            <person name="Sun C."/>
            <person name="Lu J."/>
            <person name="Liu C."/>
            <person name="Zhou H."/>
            <person name="Sun Q."/>
            <person name="Shu L."/>
            <person name="Wang H."/>
            <person name="Wang Y."/>
            <person name="Wang S."/>
            <person name="Wu C."/>
            <person name="Chan E.W."/>
            <person name="Chen G."/>
            <person name="Shen Z."/>
            <person name="Chen S."/>
            <person name="Zhang R."/>
        </authorList>
    </citation>
    <scope>NUCLEOTIDE SEQUENCE</scope>
    <source>
        <strain evidence="1">210</strain>
    </source>
</reference>
<sequence length="177" mass="20444">MKPIIEYFQQILHDVQIEATDEFDKNFERKAFFDEQWDETKWQNQNGSLMMRSGNLRSSINSTIQGDGVIFTSNLPYASIHNEGGNIPVTAKMKKYFWAKYYENKTSADMPNAWNTQIAGQAAIWKAMALKAIGSKIEIPQRQFIGDHPQVDDFIKDVVDENFQEIERDLLNAFTPQ</sequence>
<comment type="caution">
    <text evidence="1">The sequence shown here is derived from an EMBL/GenBank/DDBJ whole genome shotgun (WGS) entry which is preliminary data.</text>
</comment>
<organism evidence="1 2">
    <name type="scientific">Empedobacter falsenii</name>
    <dbReference type="NCBI Taxonomy" id="343874"/>
    <lineage>
        <taxon>Bacteria</taxon>
        <taxon>Pseudomonadati</taxon>
        <taxon>Bacteroidota</taxon>
        <taxon>Flavobacteriia</taxon>
        <taxon>Flavobacteriales</taxon>
        <taxon>Weeksellaceae</taxon>
        <taxon>Empedobacter</taxon>
    </lineage>
</organism>
<evidence type="ECO:0000313" key="1">
    <source>
        <dbReference type="EMBL" id="MDM1550645.1"/>
    </source>
</evidence>
<name>A0AAW7DFK6_9FLAO</name>
<protein>
    <submittedName>
        <fullName evidence="1">Phage virion morphogenesis protein</fullName>
    </submittedName>
</protein>
<dbReference type="InterPro" id="IPR006522">
    <property type="entry name" value="Phage_virion_morphogenesis"/>
</dbReference>
<dbReference type="EMBL" id="JACALR010000002">
    <property type="protein sequence ID" value="MDM1550645.1"/>
    <property type="molecule type" value="Genomic_DNA"/>
</dbReference>
<dbReference type="RefSeq" id="WP_286485328.1">
    <property type="nucleotide sequence ID" value="NZ_JACALR010000002.1"/>
</dbReference>